<evidence type="ECO:0000256" key="2">
    <source>
        <dbReference type="ARBA" id="ARBA00022676"/>
    </source>
</evidence>
<dbReference type="SUPFAM" id="SSF53756">
    <property type="entry name" value="UDP-Glycosyltransferase/glycogen phosphorylase"/>
    <property type="match status" value="1"/>
</dbReference>
<reference evidence="4" key="1">
    <citation type="submission" date="2018-01" db="EMBL/GenBank/DDBJ databases">
        <authorList>
            <person name="Mao J.F."/>
        </authorList>
    </citation>
    <scope>NUCLEOTIDE SEQUENCE</scope>
    <source>
        <strain evidence="4">Huo1</strain>
        <tissue evidence="4">Leaf</tissue>
    </source>
</reference>
<comment type="similarity">
    <text evidence="1">Belongs to the UDP-glycosyltransferase family.</text>
</comment>
<comment type="caution">
    <text evidence="4">The sequence shown here is derived from an EMBL/GenBank/DDBJ whole genome shotgun (WGS) entry which is preliminary data.</text>
</comment>
<dbReference type="FunFam" id="3.40.50.2000:FF:000060">
    <property type="entry name" value="Glycosyltransferase"/>
    <property type="match status" value="1"/>
</dbReference>
<evidence type="ECO:0000256" key="3">
    <source>
        <dbReference type="ARBA" id="ARBA00022679"/>
    </source>
</evidence>
<dbReference type="PANTHER" id="PTHR11926:SF774">
    <property type="entry name" value="UDP-GLYCOSYLTRANSFERASE 85A1-RELATED"/>
    <property type="match status" value="1"/>
</dbReference>
<sequence length="473" mass="53038">MANSKPHAIVFPYPYQGHITPMINLCLSLASKNLTITFIPLEFNHHSISKAHDLPADAHIFTGARNAGLDIRYAAISDGFPVDFDRDGNDDDRNYSDYWMTMFRDFPGRVDALVAGIVTSSGDSPPSVMITDTFFSWVATPICEKYGMINVSVWTQPAAVFAINYHFDLLRENAHFPPQHGEGEEGIINYIPGVGSMRPRDLMSYVQYPDMIPMLTEIEVKAFDHVKQADFILCNTVEELESDTLSALNQILPSFPIGPINFYDGSLARSLRPHTDCTEWLNSKPPASVLYISFGSINFIADKEELVEFAYGLLVSRVYFIWVIKDDQEKHFLPSGFEDGVGSRGLVVPWCDQDGVLASPATGGFLTHCGWNSVLESMWHGVAMICYPFLVDQPTNRKLVVDDWRIGVNLCDGGRVTREEVAEKIDVVMKGDSALRMKSEVEKVRKKLHNSLGEEGSSHKNLDLFWERLKLSL</sequence>
<dbReference type="Gene3D" id="3.40.50.2000">
    <property type="entry name" value="Glycogen Phosphorylase B"/>
    <property type="match status" value="2"/>
</dbReference>
<dbReference type="PANTHER" id="PTHR11926">
    <property type="entry name" value="GLUCOSYL/GLUCURONOSYL TRANSFERASES"/>
    <property type="match status" value="1"/>
</dbReference>
<evidence type="ECO:0000313" key="5">
    <source>
        <dbReference type="Proteomes" id="UP000298416"/>
    </source>
</evidence>
<dbReference type="CDD" id="cd03784">
    <property type="entry name" value="GT1_Gtf-like"/>
    <property type="match status" value="1"/>
</dbReference>
<dbReference type="GO" id="GO:0080043">
    <property type="term" value="F:quercetin 3-O-glucosyltransferase activity"/>
    <property type="evidence" value="ECO:0007669"/>
    <property type="project" value="TreeGrafter"/>
</dbReference>
<dbReference type="EMBL" id="PNBA02000020">
    <property type="protein sequence ID" value="KAG6388381.1"/>
    <property type="molecule type" value="Genomic_DNA"/>
</dbReference>
<proteinExistence type="inferred from homology"/>
<dbReference type="Pfam" id="PF00201">
    <property type="entry name" value="UDPGT"/>
    <property type="match status" value="1"/>
</dbReference>
<accession>A0A8X8W6B1</accession>
<dbReference type="Proteomes" id="UP000298416">
    <property type="component" value="Unassembled WGS sequence"/>
</dbReference>
<evidence type="ECO:0000256" key="1">
    <source>
        <dbReference type="ARBA" id="ARBA00009995"/>
    </source>
</evidence>
<dbReference type="GO" id="GO:0016138">
    <property type="term" value="P:glycoside biosynthetic process"/>
    <property type="evidence" value="ECO:0007669"/>
    <property type="project" value="UniProtKB-ARBA"/>
</dbReference>
<name>A0A8X8W6B1_SALSN</name>
<evidence type="ECO:0008006" key="6">
    <source>
        <dbReference type="Google" id="ProtNLM"/>
    </source>
</evidence>
<dbReference type="OrthoDB" id="5835829at2759"/>
<keyword evidence="2" id="KW-0328">Glycosyltransferase</keyword>
<dbReference type="GO" id="GO:0080044">
    <property type="term" value="F:quercetin 7-O-glucosyltransferase activity"/>
    <property type="evidence" value="ECO:0007669"/>
    <property type="project" value="TreeGrafter"/>
</dbReference>
<organism evidence="4">
    <name type="scientific">Salvia splendens</name>
    <name type="common">Scarlet sage</name>
    <dbReference type="NCBI Taxonomy" id="180675"/>
    <lineage>
        <taxon>Eukaryota</taxon>
        <taxon>Viridiplantae</taxon>
        <taxon>Streptophyta</taxon>
        <taxon>Embryophyta</taxon>
        <taxon>Tracheophyta</taxon>
        <taxon>Spermatophyta</taxon>
        <taxon>Magnoliopsida</taxon>
        <taxon>eudicotyledons</taxon>
        <taxon>Gunneridae</taxon>
        <taxon>Pentapetalae</taxon>
        <taxon>asterids</taxon>
        <taxon>lamiids</taxon>
        <taxon>Lamiales</taxon>
        <taxon>Lamiaceae</taxon>
        <taxon>Nepetoideae</taxon>
        <taxon>Mentheae</taxon>
        <taxon>Salviinae</taxon>
        <taxon>Salvia</taxon>
        <taxon>Salvia subgen. Calosphace</taxon>
        <taxon>core Calosphace</taxon>
    </lineage>
</organism>
<reference evidence="4" key="2">
    <citation type="submission" date="2020-08" db="EMBL/GenBank/DDBJ databases">
        <title>Plant Genome Project.</title>
        <authorList>
            <person name="Zhang R.-G."/>
        </authorList>
    </citation>
    <scope>NUCLEOTIDE SEQUENCE</scope>
    <source>
        <strain evidence="4">Huo1</strain>
        <tissue evidence="4">Leaf</tissue>
    </source>
</reference>
<evidence type="ECO:0000313" key="4">
    <source>
        <dbReference type="EMBL" id="KAG6388381.1"/>
    </source>
</evidence>
<keyword evidence="5" id="KW-1185">Reference proteome</keyword>
<dbReference type="AlphaFoldDB" id="A0A8X8W6B1"/>
<dbReference type="InterPro" id="IPR002213">
    <property type="entry name" value="UDP_glucos_trans"/>
</dbReference>
<gene>
    <name evidence="4" type="ORF">SASPL_149806</name>
</gene>
<protein>
    <recommendedName>
        <fullName evidence="6">Glycosyltransferase</fullName>
    </recommendedName>
</protein>
<keyword evidence="3" id="KW-0808">Transferase</keyword>